<dbReference type="Pfam" id="PF07784">
    <property type="entry name" value="DUF1622"/>
    <property type="match status" value="1"/>
</dbReference>
<keyword evidence="1" id="KW-0472">Membrane</keyword>
<dbReference type="InterPro" id="IPR012427">
    <property type="entry name" value="DUF1622"/>
</dbReference>
<reference evidence="2 3" key="1">
    <citation type="submission" date="2020-03" db="EMBL/GenBank/DDBJ databases">
        <title>Genomic Encyclopedia of Type Strains, Phase IV (KMG-V): Genome sequencing to study the core and pangenomes of soil and plant-associated prokaryotes.</title>
        <authorList>
            <person name="Whitman W."/>
        </authorList>
    </citation>
    <scope>NUCLEOTIDE SEQUENCE [LARGE SCALE GENOMIC DNA]</scope>
    <source>
        <strain evidence="2 3">1B</strain>
    </source>
</reference>
<dbReference type="EMBL" id="JAAVTK010000008">
    <property type="protein sequence ID" value="NKI90199.1"/>
    <property type="molecule type" value="Genomic_DNA"/>
</dbReference>
<organism evidence="2 3">
    <name type="scientific">Hymenobacter artigasi</name>
    <dbReference type="NCBI Taxonomy" id="2719616"/>
    <lineage>
        <taxon>Bacteria</taxon>
        <taxon>Pseudomonadati</taxon>
        <taxon>Bacteroidota</taxon>
        <taxon>Cytophagia</taxon>
        <taxon>Cytophagales</taxon>
        <taxon>Hymenobacteraceae</taxon>
        <taxon>Hymenobacter</taxon>
    </lineage>
</organism>
<keyword evidence="3" id="KW-1185">Reference proteome</keyword>
<dbReference type="PANTHER" id="PTHR38468:SF1">
    <property type="entry name" value="SLL0939 PROTEIN"/>
    <property type="match status" value="1"/>
</dbReference>
<dbReference type="RefSeq" id="WP_168673810.1">
    <property type="nucleotide sequence ID" value="NZ_JAAVTK010000008.1"/>
</dbReference>
<keyword evidence="1" id="KW-0812">Transmembrane</keyword>
<gene>
    <name evidence="2" type="ORF">HBN54_002799</name>
</gene>
<sequence>MLLLLTPILSALPETARDVTSLHGRAESAVIDAVLWLKLGVEMVGAVIIALGILSAGWLLVKALSKGQTADFTAIRLALARYLALALEFQLGADILSTAISPSWEQLGKLGAIAIIRTALNYFLSLEMRSERHQTNPETPAVADRADS</sequence>
<name>A0ABX1HIV4_9BACT</name>
<proteinExistence type="predicted"/>
<evidence type="ECO:0000313" key="2">
    <source>
        <dbReference type="EMBL" id="NKI90199.1"/>
    </source>
</evidence>
<evidence type="ECO:0000256" key="1">
    <source>
        <dbReference type="SAM" id="Phobius"/>
    </source>
</evidence>
<accession>A0ABX1HIV4</accession>
<keyword evidence="1" id="KW-1133">Transmembrane helix</keyword>
<feature type="transmembrane region" description="Helical" evidence="1">
    <location>
        <begin position="40"/>
        <end position="61"/>
    </location>
</feature>
<protein>
    <submittedName>
        <fullName evidence="2">Membrane protein</fullName>
    </submittedName>
</protein>
<dbReference type="Proteomes" id="UP000717634">
    <property type="component" value="Unassembled WGS sequence"/>
</dbReference>
<dbReference type="PANTHER" id="PTHR38468">
    <property type="entry name" value="SLL0939 PROTEIN"/>
    <property type="match status" value="1"/>
</dbReference>
<evidence type="ECO:0000313" key="3">
    <source>
        <dbReference type="Proteomes" id="UP000717634"/>
    </source>
</evidence>
<comment type="caution">
    <text evidence="2">The sequence shown here is derived from an EMBL/GenBank/DDBJ whole genome shotgun (WGS) entry which is preliminary data.</text>
</comment>